<dbReference type="InterPro" id="IPR013113">
    <property type="entry name" value="SIP_FAD-bd"/>
</dbReference>
<dbReference type="InterPro" id="IPR039374">
    <property type="entry name" value="SIP_fam"/>
</dbReference>
<evidence type="ECO:0000313" key="3">
    <source>
        <dbReference type="EMBL" id="AMG35079.1"/>
    </source>
</evidence>
<sequence>MSKPSTPSCTASAIIAFPKLADYLEPILAAIATHDMTVQADHDQHIVTAPFGHATLQARPGALHIQVEAENPAALNRMKHALAGPIGFIAAQERLDIQWRGDAGGLTPLDDLRILRVASVRDLTPHLRRIVLQGVDLAHLDRADQLHCRLIFAPKGEADVAWPMLDGHGRVTWPGGKMPTRVYTIRAIDPAAGALTIDFALHADAGPATRWAQAAVPGDRVGVVGPAAGGPKPASFHVLAGDETGLPGIARILESLPADARGHAFIEVRDASEELPLAAPAGIALRWLHRDGAPAGATTLLPDAVRAVSWPKALDDAFFWGGCEHKAFRAIHRYLRHDLGLPADRQVLYSYWHRTLSEEQIIEIGAPAYLAE</sequence>
<dbReference type="InterPro" id="IPR014543">
    <property type="entry name" value="UCP028291"/>
</dbReference>
<dbReference type="Gene3D" id="3.30.310.50">
    <property type="entry name" value="Alpha-D-phosphohexomutase, C-terminal domain"/>
    <property type="match status" value="1"/>
</dbReference>
<dbReference type="PANTHER" id="PTHR30157">
    <property type="entry name" value="FERRIC REDUCTASE, NADPH-DEPENDENT"/>
    <property type="match status" value="1"/>
</dbReference>
<evidence type="ECO:0000259" key="2">
    <source>
        <dbReference type="PROSITE" id="PS51384"/>
    </source>
</evidence>
<dbReference type="InterPro" id="IPR017927">
    <property type="entry name" value="FAD-bd_FR_type"/>
</dbReference>
<dbReference type="Gene3D" id="2.40.30.10">
    <property type="entry name" value="Translation factors"/>
    <property type="match status" value="1"/>
</dbReference>
<dbReference type="InterPro" id="IPR017938">
    <property type="entry name" value="Riboflavin_synthase-like_b-brl"/>
</dbReference>
<proteinExistence type="inferred from homology"/>
<organism evidence="3 4">
    <name type="scientific">Alcaligenes xylosoxydans xylosoxydans</name>
    <name type="common">Achromobacter xylosoxidans</name>
    <dbReference type="NCBI Taxonomy" id="85698"/>
    <lineage>
        <taxon>Bacteria</taxon>
        <taxon>Pseudomonadati</taxon>
        <taxon>Pseudomonadota</taxon>
        <taxon>Betaproteobacteria</taxon>
        <taxon>Burkholderiales</taxon>
        <taxon>Alcaligenaceae</taxon>
        <taxon>Achromobacter</taxon>
    </lineage>
</organism>
<gene>
    <name evidence="3" type="ORF">AL504_02865</name>
</gene>
<dbReference type="Pfam" id="PF09981">
    <property type="entry name" value="DUF2218"/>
    <property type="match status" value="1"/>
</dbReference>
<name>A0A0X8NVE9_ALCXX</name>
<dbReference type="Gene3D" id="3.40.50.80">
    <property type="entry name" value="Nucleotide-binding domain of ferredoxin-NADP reductase (FNR) module"/>
    <property type="match status" value="1"/>
</dbReference>
<dbReference type="GO" id="GO:0016491">
    <property type="term" value="F:oxidoreductase activity"/>
    <property type="evidence" value="ECO:0007669"/>
    <property type="project" value="InterPro"/>
</dbReference>
<dbReference type="RefSeq" id="WP_061071112.1">
    <property type="nucleotide sequence ID" value="NZ_CP014060.2"/>
</dbReference>
<dbReference type="Pfam" id="PF04954">
    <property type="entry name" value="SIP"/>
    <property type="match status" value="1"/>
</dbReference>
<accession>A0A0X8NVE9</accession>
<dbReference type="InterPro" id="IPR007037">
    <property type="entry name" value="SIP_rossman_dom"/>
</dbReference>
<dbReference type="Pfam" id="PF08021">
    <property type="entry name" value="FAD_binding_9"/>
    <property type="match status" value="1"/>
</dbReference>
<dbReference type="EMBL" id="CP014060">
    <property type="protein sequence ID" value="AMG35079.1"/>
    <property type="molecule type" value="Genomic_DNA"/>
</dbReference>
<dbReference type="PANTHER" id="PTHR30157:SF0">
    <property type="entry name" value="NADPH-DEPENDENT FERRIC-CHELATE REDUCTASE"/>
    <property type="match status" value="1"/>
</dbReference>
<dbReference type="InterPro" id="IPR039261">
    <property type="entry name" value="FNR_nucleotide-bd"/>
</dbReference>
<feature type="domain" description="FAD-binding FR-type" evidence="2">
    <location>
        <begin position="110"/>
        <end position="233"/>
    </location>
</feature>
<dbReference type="PROSITE" id="PS51384">
    <property type="entry name" value="FAD_FR"/>
    <property type="match status" value="1"/>
</dbReference>
<dbReference type="SUPFAM" id="SSF63380">
    <property type="entry name" value="Riboflavin synthase domain-like"/>
    <property type="match status" value="1"/>
</dbReference>
<dbReference type="CDD" id="cd06193">
    <property type="entry name" value="siderophore_interacting"/>
    <property type="match status" value="1"/>
</dbReference>
<dbReference type="Proteomes" id="UP000060602">
    <property type="component" value="Chromosome"/>
</dbReference>
<dbReference type="AlphaFoldDB" id="A0A0X8NVE9"/>
<reference evidence="4" key="1">
    <citation type="submission" date="2015-12" db="EMBL/GenBank/DDBJ databases">
        <title>FDA dAtabase for Regulatory Grade micrObial Sequences (FDA-ARGOS): Supporting development and validation of Infectious Disease Dx tests.</title>
        <authorList>
            <person name="Case J."/>
            <person name="Tallon L."/>
            <person name="Sadzewicz L."/>
            <person name="Sengamalay N."/>
            <person name="Ott S."/>
            <person name="Godinez A."/>
            <person name="Nagaraj S."/>
            <person name="Nadendla S."/>
            <person name="Sichtig H."/>
        </authorList>
    </citation>
    <scope>NUCLEOTIDE SEQUENCE [LARGE SCALE GENOMIC DNA]</scope>
    <source>
        <strain evidence="4">FDAARGOS_147</strain>
    </source>
</reference>
<comment type="similarity">
    <text evidence="1">Belongs to the SIP oxidoreductase family.</text>
</comment>
<protein>
    <submittedName>
        <fullName evidence="3">Siderophore-interacting protein</fullName>
    </submittedName>
</protein>
<evidence type="ECO:0000256" key="1">
    <source>
        <dbReference type="ARBA" id="ARBA00035644"/>
    </source>
</evidence>
<evidence type="ECO:0000313" key="4">
    <source>
        <dbReference type="Proteomes" id="UP000060602"/>
    </source>
</evidence>